<name>A0A0E9N1F9_9BACT</name>
<sequence>MPLLLLAGCKVTKNYPKDKPFVYKTTVKLNTRLPQAEKSILLSKLEKQVADSLQSRWVTKLFVKQVLNNPPVFDTANVTQSAIFLNDLLKANGYIYGNITWDTSLVIVPKKQQQRVYTTFTVNTGKVMHVDSVGYGFRDSTLQALALVNQDAGKLKKGDTYTKDKIAQELDRLLNVFRNNGYLKISREDIYAEVDTVVAGIFDPGLDPFEQIRLLEEMQKRREDPKIDVRFLQRGAKNPEHLRQYFFRNVSIYPDLQLVQDTVQVFGDTARRGGVMIYQSRNLFKPSFLARNNTIKPGAIYRQDNVNRTNNVFGQMSAWKQVGIELRPIDSIGVVDANINMYPAKRRNIGGDFEVSRNQSDILTSTNLFGIGVQFGLQDRNVSRQSVLSSTNLRFGIELGNQGQIIQTFQTNLSQSFTIPKFVLPFKIRADRSLLATRTILNATAAYTDRRDFYATRSLNTSIAYDWVNRKNRNWTYSPLNIEFVRVYDTDSLRKLYDSIPNLKNLFNDGLIISQYLILRNTWGRGNKLYSLKTQVEESGAIFGMFPTIDLQGRLSRFVRGDIDFRYYVNHDKHSWAFRIFGAMGVPYGQLLDSTKNIVKEQTLPFYKSYFAGGPSSMRGWQIRQLGPGSSKIFANNNADRFADIQLEGNIEYRFDLAVVFGIKLKSALFTDFGNIWYRNNQGDPSLDDAVFKVNKLYRDLAVDLGTSLRLDFNYFLIRFDWAYKFKDPFYAEHKNGWFYDMNLFKGQFQLGINYPF</sequence>
<feature type="domain" description="Bacterial surface antigen (D15)" evidence="3">
    <location>
        <begin position="402"/>
        <end position="753"/>
    </location>
</feature>
<keyword evidence="2" id="KW-0472">Membrane</keyword>
<keyword evidence="5" id="KW-1185">Reference proteome</keyword>
<comment type="subcellular location">
    <subcellularLocation>
        <location evidence="1">Membrane</location>
    </subcellularLocation>
</comment>
<dbReference type="Gene3D" id="2.40.160.50">
    <property type="entry name" value="membrane protein fhac: a member of the omp85/tpsb transporter family"/>
    <property type="match status" value="1"/>
</dbReference>
<evidence type="ECO:0000256" key="2">
    <source>
        <dbReference type="ARBA" id="ARBA00023136"/>
    </source>
</evidence>
<evidence type="ECO:0000256" key="1">
    <source>
        <dbReference type="ARBA" id="ARBA00004370"/>
    </source>
</evidence>
<evidence type="ECO:0000313" key="4">
    <source>
        <dbReference type="EMBL" id="GAO43461.1"/>
    </source>
</evidence>
<dbReference type="Proteomes" id="UP000033121">
    <property type="component" value="Unassembled WGS sequence"/>
</dbReference>
<proteinExistence type="predicted"/>
<evidence type="ECO:0000259" key="3">
    <source>
        <dbReference type="Pfam" id="PF01103"/>
    </source>
</evidence>
<protein>
    <recommendedName>
        <fullName evidence="3">Bacterial surface antigen (D15) domain-containing protein</fullName>
    </recommendedName>
</protein>
<accession>A0A0E9N1F9</accession>
<dbReference type="GO" id="GO:0019867">
    <property type="term" value="C:outer membrane"/>
    <property type="evidence" value="ECO:0007669"/>
    <property type="project" value="InterPro"/>
</dbReference>
<organism evidence="4 5">
    <name type="scientific">Flavihumibacter petaseus NBRC 106054</name>
    <dbReference type="NCBI Taxonomy" id="1220578"/>
    <lineage>
        <taxon>Bacteria</taxon>
        <taxon>Pseudomonadati</taxon>
        <taxon>Bacteroidota</taxon>
        <taxon>Chitinophagia</taxon>
        <taxon>Chitinophagales</taxon>
        <taxon>Chitinophagaceae</taxon>
        <taxon>Flavihumibacter</taxon>
    </lineage>
</organism>
<dbReference type="EMBL" id="BBWV01000002">
    <property type="protein sequence ID" value="GAO43461.1"/>
    <property type="molecule type" value="Genomic_DNA"/>
</dbReference>
<reference evidence="4 5" key="1">
    <citation type="submission" date="2015-04" db="EMBL/GenBank/DDBJ databases">
        <title>Whole genome shotgun sequence of Flavihumibacter petaseus NBRC 106054.</title>
        <authorList>
            <person name="Miyazawa S."/>
            <person name="Hosoyama A."/>
            <person name="Hashimoto M."/>
            <person name="Noguchi M."/>
            <person name="Tsuchikane K."/>
            <person name="Ohji S."/>
            <person name="Yamazoe A."/>
            <person name="Ichikawa N."/>
            <person name="Kimura A."/>
            <person name="Fujita N."/>
        </authorList>
    </citation>
    <scope>NUCLEOTIDE SEQUENCE [LARGE SCALE GENOMIC DNA]</scope>
    <source>
        <strain evidence="4 5">NBRC 106054</strain>
    </source>
</reference>
<dbReference type="AlphaFoldDB" id="A0A0E9N1F9"/>
<evidence type="ECO:0000313" key="5">
    <source>
        <dbReference type="Proteomes" id="UP000033121"/>
    </source>
</evidence>
<dbReference type="InterPro" id="IPR000184">
    <property type="entry name" value="Bac_surfAg_D15"/>
</dbReference>
<dbReference type="STRING" id="1220578.FPE01S_02_05660"/>
<dbReference type="Pfam" id="PF01103">
    <property type="entry name" value="Omp85"/>
    <property type="match status" value="1"/>
</dbReference>
<gene>
    <name evidence="4" type="ORF">FPE01S_02_05660</name>
</gene>
<comment type="caution">
    <text evidence="4">The sequence shown here is derived from an EMBL/GenBank/DDBJ whole genome shotgun (WGS) entry which is preliminary data.</text>
</comment>